<dbReference type="InterPro" id="IPR029016">
    <property type="entry name" value="GAF-like_dom_sf"/>
</dbReference>
<dbReference type="GO" id="GO:0005829">
    <property type="term" value="C:cytosol"/>
    <property type="evidence" value="ECO:0007669"/>
    <property type="project" value="TreeGrafter"/>
</dbReference>
<evidence type="ECO:0000259" key="2">
    <source>
        <dbReference type="Pfam" id="PF13185"/>
    </source>
</evidence>
<protein>
    <submittedName>
        <fullName evidence="3">GAF domain-containing protein</fullName>
    </submittedName>
</protein>
<accession>A0A1T5HKW1</accession>
<evidence type="ECO:0000313" key="4">
    <source>
        <dbReference type="Proteomes" id="UP000191055"/>
    </source>
</evidence>
<comment type="similarity">
    <text evidence="1">Belongs to the free Met sulfoxide reductase family.</text>
</comment>
<dbReference type="EMBL" id="FUYV01000014">
    <property type="protein sequence ID" value="SKC21269.1"/>
    <property type="molecule type" value="Genomic_DNA"/>
</dbReference>
<dbReference type="PANTHER" id="PTHR21021">
    <property type="entry name" value="GAF/PUTATIVE CYTOSKELETAL PROTEIN"/>
    <property type="match status" value="1"/>
</dbReference>
<dbReference type="KEGG" id="asx:CDL62_00800"/>
<dbReference type="InterPro" id="IPR003018">
    <property type="entry name" value="GAF"/>
</dbReference>
<dbReference type="Gene3D" id="3.30.450.40">
    <property type="match status" value="1"/>
</dbReference>
<feature type="domain" description="GAF" evidence="2">
    <location>
        <begin position="49"/>
        <end position="151"/>
    </location>
</feature>
<proteinExistence type="inferred from homology"/>
<keyword evidence="4" id="KW-1185">Reference proteome</keyword>
<dbReference type="PANTHER" id="PTHR21021:SF15">
    <property type="entry name" value="FREE METHIONINE-R-SULFOXIDE REDUCTASE"/>
    <property type="match status" value="1"/>
</dbReference>
<evidence type="ECO:0000313" key="3">
    <source>
        <dbReference type="EMBL" id="SKC21269.1"/>
    </source>
</evidence>
<dbReference type="OrthoDB" id="9796252at2"/>
<dbReference type="STRING" id="889453.SAMN03080601_02394"/>
<dbReference type="RefSeq" id="WP_079558108.1">
    <property type="nucleotide sequence ID" value="NZ_CP021904.1"/>
</dbReference>
<organism evidence="3 4">
    <name type="scientific">Alkalitalea saponilacus</name>
    <dbReference type="NCBI Taxonomy" id="889453"/>
    <lineage>
        <taxon>Bacteria</taxon>
        <taxon>Pseudomonadati</taxon>
        <taxon>Bacteroidota</taxon>
        <taxon>Bacteroidia</taxon>
        <taxon>Marinilabiliales</taxon>
        <taxon>Marinilabiliaceae</taxon>
        <taxon>Alkalitalea</taxon>
    </lineage>
</organism>
<dbReference type="SUPFAM" id="SSF55781">
    <property type="entry name" value="GAF domain-like"/>
    <property type="match status" value="1"/>
</dbReference>
<dbReference type="GO" id="GO:0033745">
    <property type="term" value="F:L-methionine-(R)-S-oxide reductase activity"/>
    <property type="evidence" value="ECO:0007669"/>
    <property type="project" value="TreeGrafter"/>
</dbReference>
<dbReference type="AlphaFoldDB" id="A0A1T5HKW1"/>
<reference evidence="3 4" key="1">
    <citation type="submission" date="2017-02" db="EMBL/GenBank/DDBJ databases">
        <authorList>
            <person name="Peterson S.W."/>
        </authorList>
    </citation>
    <scope>NUCLEOTIDE SEQUENCE [LARGE SCALE GENOMIC DNA]</scope>
    <source>
        <strain evidence="3 4">DSM 24412</strain>
    </source>
</reference>
<dbReference type="Pfam" id="PF13185">
    <property type="entry name" value="GAF_2"/>
    <property type="match status" value="1"/>
</dbReference>
<evidence type="ECO:0000256" key="1">
    <source>
        <dbReference type="ARBA" id="ARBA00038454"/>
    </source>
</evidence>
<sequence>MSTDKSKAGRYDRVYDQIKELVLPVNNPVSRMSTIAALLHHKMKGYFWTGFYFLDEGELIVGPYQGPIACLKLKKNMGVCWAGINSGESVVVDDVHQFPGHIACSSQSNSEIVVPVRNSHNKVVAVLDVDSREFAMFDETDRIHLEKIVALIYM</sequence>
<gene>
    <name evidence="3" type="ORF">SAMN03080601_02394</name>
</gene>
<name>A0A1T5HKW1_9BACT</name>
<dbReference type="Proteomes" id="UP000191055">
    <property type="component" value="Unassembled WGS sequence"/>
</dbReference>
<dbReference type="InterPro" id="IPR051330">
    <property type="entry name" value="Phosphatase_reg/MetRdx"/>
</dbReference>